<evidence type="ECO:0000313" key="2">
    <source>
        <dbReference type="EMBL" id="SOU88858.1"/>
    </source>
</evidence>
<dbReference type="RefSeq" id="WP_058885799.1">
    <property type="nucleotide sequence ID" value="NZ_WXXS01000001.1"/>
</dbReference>
<accession>A0A2I2M8K2</accession>
<keyword evidence="1" id="KW-1133">Transmembrane helix</keyword>
<dbReference type="AlphaFoldDB" id="A0A2I2M8K2"/>
<evidence type="ECO:0000256" key="1">
    <source>
        <dbReference type="SAM" id="Phobius"/>
    </source>
</evidence>
<organism evidence="2 3">
    <name type="scientific">Tenacibaculum finnmarkense genomovar ulcerans</name>
    <dbReference type="NCBI Taxonomy" id="2781388"/>
    <lineage>
        <taxon>Bacteria</taxon>
        <taxon>Pseudomonadati</taxon>
        <taxon>Bacteroidota</taxon>
        <taxon>Flavobacteriia</taxon>
        <taxon>Flavobacteriales</taxon>
        <taxon>Flavobacteriaceae</taxon>
        <taxon>Tenacibaculum</taxon>
        <taxon>Tenacibaculum finnmarkense</taxon>
    </lineage>
</organism>
<proteinExistence type="predicted"/>
<sequence length="71" mass="8115">MFIPFATIEFTTGRIIFSSLFVLVFVIAMCYSYIKDAKNNKKHYKNTALFVAIGIVTAIAFLLLSKYLINR</sequence>
<keyword evidence="1" id="KW-0472">Membrane</keyword>
<feature type="transmembrane region" description="Helical" evidence="1">
    <location>
        <begin position="15"/>
        <end position="34"/>
    </location>
</feature>
<name>A0A2I2M8K2_9FLAO</name>
<reference evidence="2 3" key="1">
    <citation type="submission" date="2017-11" db="EMBL/GenBank/DDBJ databases">
        <authorList>
            <person name="Duchaud E."/>
        </authorList>
    </citation>
    <scope>NUCLEOTIDE SEQUENCE [LARGE SCALE GENOMIC DNA]</scope>
    <source>
        <strain evidence="2 3">TNO010</strain>
    </source>
</reference>
<feature type="transmembrane region" description="Helical" evidence="1">
    <location>
        <begin position="46"/>
        <end position="69"/>
    </location>
</feature>
<protein>
    <submittedName>
        <fullName evidence="2">Uncharacterized protein</fullName>
    </submittedName>
</protein>
<evidence type="ECO:0000313" key="3">
    <source>
        <dbReference type="Proteomes" id="UP000490060"/>
    </source>
</evidence>
<gene>
    <name evidence="2" type="ORF">TNO010_220302</name>
</gene>
<keyword evidence="1" id="KW-0812">Transmembrane</keyword>
<dbReference type="EMBL" id="OENE01000015">
    <property type="protein sequence ID" value="SOU88858.1"/>
    <property type="molecule type" value="Genomic_DNA"/>
</dbReference>
<dbReference type="Proteomes" id="UP000490060">
    <property type="component" value="Unassembled WGS sequence"/>
</dbReference>